<evidence type="ECO:0000313" key="2">
    <source>
        <dbReference type="Proteomes" id="UP000027586"/>
    </source>
</evidence>
<accession>A0A068S7L0</accession>
<dbReference type="Proteomes" id="UP000027586">
    <property type="component" value="Unassembled WGS sequence"/>
</dbReference>
<dbReference type="EMBL" id="CBTN010000055">
    <property type="protein sequence ID" value="CDH58274.1"/>
    <property type="molecule type" value="Genomic_DNA"/>
</dbReference>
<gene>
    <name evidence="1" type="ORF">LCOR_09140.1</name>
</gene>
<sequence length="88" mass="9769">MIPAGTANDKRDDEYINACSPPIATSRIDIKNTGSFHIYYYYTSRTVSIPKYVLYGANHDGSIAFRESTNANHSVSHASYLFESLTGN</sequence>
<evidence type="ECO:0000313" key="1">
    <source>
        <dbReference type="EMBL" id="CDH58274.1"/>
    </source>
</evidence>
<organism evidence="1 2">
    <name type="scientific">Lichtheimia corymbifera JMRC:FSU:9682</name>
    <dbReference type="NCBI Taxonomy" id="1263082"/>
    <lineage>
        <taxon>Eukaryota</taxon>
        <taxon>Fungi</taxon>
        <taxon>Fungi incertae sedis</taxon>
        <taxon>Mucoromycota</taxon>
        <taxon>Mucoromycotina</taxon>
        <taxon>Mucoromycetes</taxon>
        <taxon>Mucorales</taxon>
        <taxon>Lichtheimiaceae</taxon>
        <taxon>Lichtheimia</taxon>
    </lineage>
</organism>
<dbReference type="VEuPathDB" id="FungiDB:LCOR_09140.1"/>
<comment type="caution">
    <text evidence="1">The sequence shown here is derived from an EMBL/GenBank/DDBJ whole genome shotgun (WGS) entry which is preliminary data.</text>
</comment>
<keyword evidence="2" id="KW-1185">Reference proteome</keyword>
<reference evidence="1" key="1">
    <citation type="submission" date="2013-08" db="EMBL/GenBank/DDBJ databases">
        <title>Gene expansion shapes genome architecture in the human pathogen Lichtheimia corymbifera: an evolutionary genomics analysis in the ancient terrestrial Mucorales (Mucoromycotina).</title>
        <authorList>
            <person name="Schwartze V.U."/>
            <person name="Winter S."/>
            <person name="Shelest E."/>
            <person name="Marcet-Houben M."/>
            <person name="Horn F."/>
            <person name="Wehner S."/>
            <person name="Hoffmann K."/>
            <person name="Riege K."/>
            <person name="Sammeth M."/>
            <person name="Nowrousian M."/>
            <person name="Valiante V."/>
            <person name="Linde J."/>
            <person name="Jacobsen I.D."/>
            <person name="Marz M."/>
            <person name="Brakhage A.A."/>
            <person name="Gabaldon T."/>
            <person name="Bocker S."/>
            <person name="Voigt K."/>
        </authorList>
    </citation>
    <scope>NUCLEOTIDE SEQUENCE [LARGE SCALE GENOMIC DNA]</scope>
    <source>
        <strain evidence="1">FSU 9682</strain>
    </source>
</reference>
<proteinExistence type="predicted"/>
<protein>
    <submittedName>
        <fullName evidence="1">Uncharacterized protein</fullName>
    </submittedName>
</protein>
<name>A0A068S7L0_9FUNG</name>
<dbReference type="AlphaFoldDB" id="A0A068S7L0"/>